<proteinExistence type="predicted"/>
<evidence type="ECO:0000313" key="1">
    <source>
        <dbReference type="EMBL" id="QFQ90990.1"/>
    </source>
</evidence>
<dbReference type="EMBL" id="CP045068">
    <property type="protein sequence ID" value="QFQ90990.1"/>
    <property type="molecule type" value="Genomic_DNA"/>
</dbReference>
<sequence>MIDKRERCALALQAFKQHTGMSQLKMAQQFHVGHSVISTLMHARMGVSIKTVEMVTTQCERAQYANLDNARERIRNYIDDHAPLPDSPYTVADFARAIGEPARMIDDFLSDDEKRMYKLPLPALHVSCSLLGINYTKLISPLTAADYVVTA</sequence>
<name>A0A5P8JQD0_9LACO</name>
<dbReference type="AlphaFoldDB" id="A0A5P8JQD0"/>
<protein>
    <recommendedName>
        <fullName evidence="3">HTH cro/C1-type domain-containing protein</fullName>
    </recommendedName>
</protein>
<dbReference type="Proteomes" id="UP000388452">
    <property type="component" value="Chromosome"/>
</dbReference>
<gene>
    <name evidence="1" type="ORF">LM010_05930</name>
</gene>
<reference evidence="1 2" key="1">
    <citation type="submission" date="2019-10" db="EMBL/GenBank/DDBJ databases">
        <title>Genome sequencing of Lactobacillus manihotivorans.</title>
        <authorList>
            <person name="Kim K."/>
        </authorList>
    </citation>
    <scope>NUCLEOTIDE SEQUENCE [LARGE SCALE GENOMIC DNA]</scope>
    <source>
        <strain evidence="1 2">LM010</strain>
    </source>
</reference>
<evidence type="ECO:0000313" key="2">
    <source>
        <dbReference type="Proteomes" id="UP000388452"/>
    </source>
</evidence>
<accession>A0A5P8JQD0</accession>
<dbReference type="RefSeq" id="WP_054713922.1">
    <property type="nucleotide sequence ID" value="NZ_CP045068.1"/>
</dbReference>
<evidence type="ECO:0008006" key="3">
    <source>
        <dbReference type="Google" id="ProtNLM"/>
    </source>
</evidence>
<organism evidence="1 2">
    <name type="scientific">Lacticaseibacillus manihotivorans</name>
    <dbReference type="NCBI Taxonomy" id="88233"/>
    <lineage>
        <taxon>Bacteria</taxon>
        <taxon>Bacillati</taxon>
        <taxon>Bacillota</taxon>
        <taxon>Bacilli</taxon>
        <taxon>Lactobacillales</taxon>
        <taxon>Lactobacillaceae</taxon>
        <taxon>Lacticaseibacillus</taxon>
    </lineage>
</organism>